<proteinExistence type="predicted"/>
<sequence>MTHGCASMDIERIFSSFISTVVNFSPALVFHSDPSYTLDSDSVPTFVFGPCPVASFTPGLAFDSDVDPVLDSDFCPAYNSDCATNHSSALNEVQFTRI</sequence>
<keyword evidence="2" id="KW-1185">Reference proteome</keyword>
<reference evidence="1 2" key="1">
    <citation type="journal article" date="2019" name="Commun. Biol.">
        <title>The bagworm genome reveals a unique fibroin gene that provides high tensile strength.</title>
        <authorList>
            <person name="Kono N."/>
            <person name="Nakamura H."/>
            <person name="Ohtoshi R."/>
            <person name="Tomita M."/>
            <person name="Numata K."/>
            <person name="Arakawa K."/>
        </authorList>
    </citation>
    <scope>NUCLEOTIDE SEQUENCE [LARGE SCALE GENOMIC DNA]</scope>
</reference>
<comment type="caution">
    <text evidence="1">The sequence shown here is derived from an EMBL/GenBank/DDBJ whole genome shotgun (WGS) entry which is preliminary data.</text>
</comment>
<evidence type="ECO:0000313" key="2">
    <source>
        <dbReference type="Proteomes" id="UP000299102"/>
    </source>
</evidence>
<gene>
    <name evidence="1" type="ORF">EVAR_86761_1</name>
</gene>
<evidence type="ECO:0000313" key="1">
    <source>
        <dbReference type="EMBL" id="GBP44538.1"/>
    </source>
</evidence>
<accession>A0A4C1VZS5</accession>
<dbReference type="Proteomes" id="UP000299102">
    <property type="component" value="Unassembled WGS sequence"/>
</dbReference>
<dbReference type="AlphaFoldDB" id="A0A4C1VZS5"/>
<dbReference type="OrthoDB" id="4507at2759"/>
<protein>
    <submittedName>
        <fullName evidence="1">Uncharacterized protein</fullName>
    </submittedName>
</protein>
<dbReference type="EMBL" id="BGZK01000454">
    <property type="protein sequence ID" value="GBP44538.1"/>
    <property type="molecule type" value="Genomic_DNA"/>
</dbReference>
<name>A0A4C1VZS5_EUMVA</name>
<organism evidence="1 2">
    <name type="scientific">Eumeta variegata</name>
    <name type="common">Bagworm moth</name>
    <name type="synonym">Eumeta japonica</name>
    <dbReference type="NCBI Taxonomy" id="151549"/>
    <lineage>
        <taxon>Eukaryota</taxon>
        <taxon>Metazoa</taxon>
        <taxon>Ecdysozoa</taxon>
        <taxon>Arthropoda</taxon>
        <taxon>Hexapoda</taxon>
        <taxon>Insecta</taxon>
        <taxon>Pterygota</taxon>
        <taxon>Neoptera</taxon>
        <taxon>Endopterygota</taxon>
        <taxon>Lepidoptera</taxon>
        <taxon>Glossata</taxon>
        <taxon>Ditrysia</taxon>
        <taxon>Tineoidea</taxon>
        <taxon>Psychidae</taxon>
        <taxon>Oiketicinae</taxon>
        <taxon>Eumeta</taxon>
    </lineage>
</organism>